<evidence type="ECO:0000313" key="3">
    <source>
        <dbReference type="Proteomes" id="UP000309550"/>
    </source>
</evidence>
<proteinExistence type="predicted"/>
<dbReference type="Proteomes" id="UP000309550">
    <property type="component" value="Unassembled WGS sequence"/>
</dbReference>
<gene>
    <name evidence="2" type="ORF">FDT80_13935</name>
</gene>
<evidence type="ECO:0000313" key="2">
    <source>
        <dbReference type="EMBL" id="TMM51839.1"/>
    </source>
</evidence>
<dbReference type="AlphaFoldDB" id="A0A5S3PD96"/>
<dbReference type="EMBL" id="VANS01000003">
    <property type="protein sequence ID" value="TMM51839.1"/>
    <property type="molecule type" value="Genomic_DNA"/>
</dbReference>
<evidence type="ECO:0000256" key="1">
    <source>
        <dbReference type="SAM" id="Phobius"/>
    </source>
</evidence>
<sequence length="61" mass="6159">MTRRRATIALHWSVAVLLAVLLADGVQGTGVALAFGLCGAAMCALAAARGAMTPRAMHGLP</sequence>
<keyword evidence="3" id="KW-1185">Reference proteome</keyword>
<keyword evidence="1" id="KW-0472">Membrane</keyword>
<keyword evidence="1" id="KW-1133">Transmembrane helix</keyword>
<keyword evidence="1" id="KW-0812">Transmembrane</keyword>
<feature type="transmembrane region" description="Helical" evidence="1">
    <location>
        <begin position="33"/>
        <end position="52"/>
    </location>
</feature>
<comment type="caution">
    <text evidence="2">The sequence shown here is derived from an EMBL/GenBank/DDBJ whole genome shotgun (WGS) entry which is preliminary data.</text>
</comment>
<organism evidence="2 3">
    <name type="scientific">Sulfitobacter sabulilitoris</name>
    <dbReference type="NCBI Taxonomy" id="2562655"/>
    <lineage>
        <taxon>Bacteria</taxon>
        <taxon>Pseudomonadati</taxon>
        <taxon>Pseudomonadota</taxon>
        <taxon>Alphaproteobacteria</taxon>
        <taxon>Rhodobacterales</taxon>
        <taxon>Roseobacteraceae</taxon>
        <taxon>Sulfitobacter</taxon>
    </lineage>
</organism>
<reference evidence="2 3" key="1">
    <citation type="submission" date="2019-05" db="EMBL/GenBank/DDBJ databases">
        <title>Sulfitobacter sabulilitoris sp. nov., isolated from a marine sand.</title>
        <authorList>
            <person name="Yoon J.-H."/>
        </authorList>
    </citation>
    <scope>NUCLEOTIDE SEQUENCE [LARGE SCALE GENOMIC DNA]</scope>
    <source>
        <strain evidence="2 3">HSMS-29</strain>
    </source>
</reference>
<dbReference type="RefSeq" id="WP_138662910.1">
    <property type="nucleotide sequence ID" value="NZ_VANS01000003.1"/>
</dbReference>
<protein>
    <submittedName>
        <fullName evidence="2">Uncharacterized protein</fullName>
    </submittedName>
</protein>
<name>A0A5S3PD96_9RHOB</name>
<accession>A0A5S3PD96</accession>